<reference evidence="5 6" key="1">
    <citation type="submission" date="2018-08" db="EMBL/GenBank/DDBJ databases">
        <title>A genome reference for cultivated species of the human gut microbiota.</title>
        <authorList>
            <person name="Zou Y."/>
            <person name="Xue W."/>
            <person name="Luo G."/>
        </authorList>
    </citation>
    <scope>NUCLEOTIDE SEQUENCE [LARGE SCALE GENOMIC DNA]</scope>
    <source>
        <strain evidence="5 6">AF19-13AC</strain>
    </source>
</reference>
<dbReference type="GO" id="GO:0051607">
    <property type="term" value="P:defense response to virus"/>
    <property type="evidence" value="ECO:0007669"/>
    <property type="project" value="UniProtKB-KW"/>
</dbReference>
<gene>
    <name evidence="5" type="ORF">DWX31_28265</name>
</gene>
<dbReference type="AlphaFoldDB" id="A0A3E3DDA1"/>
<dbReference type="InterPro" id="IPR043128">
    <property type="entry name" value="Rev_trsase/Diguanyl_cyclase"/>
</dbReference>
<evidence type="ECO:0000313" key="6">
    <source>
        <dbReference type="Proteomes" id="UP000261023"/>
    </source>
</evidence>
<dbReference type="RefSeq" id="WP_117502776.1">
    <property type="nucleotide sequence ID" value="NZ_QTJW01000027.1"/>
</dbReference>
<evidence type="ECO:0000256" key="1">
    <source>
        <dbReference type="ARBA" id="ARBA00022741"/>
    </source>
</evidence>
<sequence length="511" mass="59779">MFEETINKLYSKVLTDNERYFRIAVIKADLDGMGQLFEGINSFEQYKRISEILSKYICLDSLAATTEAFKKTDDDFKLYPLYIAGDDILFAVPASYIVTGVNLCKVILREINDELEIEADYEEKFTISMSIGIEFTINREPIRYYYERVQRQLECAKITDSEGLKSMQPHIRICMNQYVFFDCIDKDAKPQSWSHFIHDLKILKSAESEGFKVHHFMYGLLSKITDPAVREHKLKYSNAVFYHLIPSYFESKSKLGEGELLLIDLLLKQVVEKKGRSSVIKFYDKDGRVKEKFEQYIRLLLLFSDERFHLTDHIPDYDVSNFDIQKKNIRTNVFNRVLRYLYQESLFNSVTSGAVDSDQIKKMRDLFVIDTKYKNQSGKDVQVYQTLRLSKSLLHQMKSLGADPDLDAKLIQLNVLKTKEKYEVSVETRKAGCKPPPSLYFDEKRFLDIAKSTNLWKEDYIDTLLIFNALNDQLIKYKILYPTTKNKKDGGVTKHGKNRYKNNDKNKPVYR</sequence>
<feature type="domain" description="Cas10/Cmr2 second palm" evidence="4">
    <location>
        <begin position="22"/>
        <end position="158"/>
    </location>
</feature>
<organism evidence="5 6">
    <name type="scientific">Hungatella hathewayi</name>
    <dbReference type="NCBI Taxonomy" id="154046"/>
    <lineage>
        <taxon>Bacteria</taxon>
        <taxon>Bacillati</taxon>
        <taxon>Bacillota</taxon>
        <taxon>Clostridia</taxon>
        <taxon>Lachnospirales</taxon>
        <taxon>Lachnospiraceae</taxon>
        <taxon>Hungatella</taxon>
    </lineage>
</organism>
<dbReference type="Pfam" id="PF22335">
    <property type="entry name" value="Cas10-Cmr2_palm2"/>
    <property type="match status" value="1"/>
</dbReference>
<dbReference type="OrthoDB" id="94855at2"/>
<evidence type="ECO:0000313" key="5">
    <source>
        <dbReference type="EMBL" id="RGD67252.1"/>
    </source>
</evidence>
<proteinExistence type="predicted"/>
<protein>
    <recommendedName>
        <fullName evidence="4">Cas10/Cmr2 second palm domain-containing protein</fullName>
    </recommendedName>
</protein>
<dbReference type="EMBL" id="QTJW01000027">
    <property type="protein sequence ID" value="RGD67252.1"/>
    <property type="molecule type" value="Genomic_DNA"/>
</dbReference>
<dbReference type="GO" id="GO:0000166">
    <property type="term" value="F:nucleotide binding"/>
    <property type="evidence" value="ECO:0007669"/>
    <property type="project" value="UniProtKB-KW"/>
</dbReference>
<keyword evidence="1" id="KW-0547">Nucleotide-binding</keyword>
<dbReference type="Proteomes" id="UP000261023">
    <property type="component" value="Unassembled WGS sequence"/>
</dbReference>
<comment type="caution">
    <text evidence="5">The sequence shown here is derived from an EMBL/GenBank/DDBJ whole genome shotgun (WGS) entry which is preliminary data.</text>
</comment>
<dbReference type="InterPro" id="IPR054767">
    <property type="entry name" value="Cas10-Cmr2_palm2"/>
</dbReference>
<feature type="region of interest" description="Disordered" evidence="3">
    <location>
        <begin position="488"/>
        <end position="511"/>
    </location>
</feature>
<accession>A0A3E3DDA1</accession>
<keyword evidence="2" id="KW-0051">Antiviral defense</keyword>
<feature type="compositionally biased region" description="Basic and acidic residues" evidence="3">
    <location>
        <begin position="501"/>
        <end position="511"/>
    </location>
</feature>
<dbReference type="Gene3D" id="3.30.70.270">
    <property type="match status" value="1"/>
</dbReference>
<name>A0A3E3DDA1_9FIRM</name>
<evidence type="ECO:0000256" key="3">
    <source>
        <dbReference type="SAM" id="MobiDB-lite"/>
    </source>
</evidence>
<evidence type="ECO:0000256" key="2">
    <source>
        <dbReference type="ARBA" id="ARBA00023118"/>
    </source>
</evidence>
<evidence type="ECO:0000259" key="4">
    <source>
        <dbReference type="Pfam" id="PF22335"/>
    </source>
</evidence>